<feature type="compositionally biased region" description="Polar residues" evidence="1">
    <location>
        <begin position="151"/>
        <end position="164"/>
    </location>
</feature>
<keyword evidence="3" id="KW-1185">Reference proteome</keyword>
<evidence type="ECO:0000313" key="3">
    <source>
        <dbReference type="Proteomes" id="UP001054945"/>
    </source>
</evidence>
<dbReference type="AlphaFoldDB" id="A0AAV4XFN9"/>
<name>A0AAV4XFN9_CAEEX</name>
<sequence length="180" mass="20421">MYSLGRRQNCYKIWEEQMLSLYCGQPGLACTRNSQIWQAVAGAPLMPVPEPALKADRKREESSHEQLKMGIARIRVVTKFFLLTRFRGLENSLSNAGRQQHRNQLSPRPMPTLLQFQETSCFLALSQQNVKLINCVQAEFECATMKTPAQDSAQCRGNVGQRMSSSEECRHTKNKELASV</sequence>
<feature type="compositionally biased region" description="Basic and acidic residues" evidence="1">
    <location>
        <begin position="165"/>
        <end position="180"/>
    </location>
</feature>
<reference evidence="2 3" key="1">
    <citation type="submission" date="2021-06" db="EMBL/GenBank/DDBJ databases">
        <title>Caerostris extrusa draft genome.</title>
        <authorList>
            <person name="Kono N."/>
            <person name="Arakawa K."/>
        </authorList>
    </citation>
    <scope>NUCLEOTIDE SEQUENCE [LARGE SCALE GENOMIC DNA]</scope>
</reference>
<evidence type="ECO:0000256" key="1">
    <source>
        <dbReference type="SAM" id="MobiDB-lite"/>
    </source>
</evidence>
<evidence type="ECO:0000313" key="2">
    <source>
        <dbReference type="EMBL" id="GIY93850.1"/>
    </source>
</evidence>
<dbReference type="Proteomes" id="UP001054945">
    <property type="component" value="Unassembled WGS sequence"/>
</dbReference>
<comment type="caution">
    <text evidence="2">The sequence shown here is derived from an EMBL/GenBank/DDBJ whole genome shotgun (WGS) entry which is preliminary data.</text>
</comment>
<accession>A0AAV4XFN9</accession>
<feature type="region of interest" description="Disordered" evidence="1">
    <location>
        <begin position="151"/>
        <end position="180"/>
    </location>
</feature>
<gene>
    <name evidence="2" type="ORF">CEXT_531621</name>
</gene>
<dbReference type="EMBL" id="BPLR01000316">
    <property type="protein sequence ID" value="GIY93850.1"/>
    <property type="molecule type" value="Genomic_DNA"/>
</dbReference>
<organism evidence="2 3">
    <name type="scientific">Caerostris extrusa</name>
    <name type="common">Bark spider</name>
    <name type="synonym">Caerostris bankana</name>
    <dbReference type="NCBI Taxonomy" id="172846"/>
    <lineage>
        <taxon>Eukaryota</taxon>
        <taxon>Metazoa</taxon>
        <taxon>Ecdysozoa</taxon>
        <taxon>Arthropoda</taxon>
        <taxon>Chelicerata</taxon>
        <taxon>Arachnida</taxon>
        <taxon>Araneae</taxon>
        <taxon>Araneomorphae</taxon>
        <taxon>Entelegynae</taxon>
        <taxon>Araneoidea</taxon>
        <taxon>Araneidae</taxon>
        <taxon>Caerostris</taxon>
    </lineage>
</organism>
<proteinExistence type="predicted"/>
<protein>
    <submittedName>
        <fullName evidence="2">Uncharacterized protein</fullName>
    </submittedName>
</protein>